<dbReference type="RefSeq" id="XP_025048803.1">
    <property type="nucleotide sequence ID" value="XM_025193018.1"/>
</dbReference>
<dbReference type="PANTHER" id="PTHR35441:SF1">
    <property type="entry name" value="CIRCADIAN-ASSOCIATED TRANSCRIPTIONAL REPRESSOR"/>
    <property type="match status" value="1"/>
</dbReference>
<protein>
    <submittedName>
        <fullName evidence="3">Circadian-associated transcriptional repressor isoform X1</fullName>
    </submittedName>
</protein>
<proteinExistence type="predicted"/>
<sequence>MRLHLEIPVTMESSCSMSSCESLYSVESGPGEEEDEGSDVGVFLSGSESEAEKEQDGSLSPRATPDERGLFSTKAPWTSPSRLCPDRQHWMLGSAGQRHWYPPARACLTDRVNGLPGRRLSQQRLESGRKRLMRSEGLRGSPEYTATMPAHGMKRQRSREAEARQEPGAACTEGDRLFAQKCLELQGFIRPLMELLNGLKMGRYEKGLSSFQQSVAMDRIQRIIGVLQKPEMGERYLGTLLQVEMMLKVWFPRVALKSSCPEHGTQEETCKPAKPQSRPPVAGSHPGKWAARSSNPVQSPAVETAQRPDPAAAWKEQARLLADWSAMNLTWMHTSPICNPPLGPWNSAMGQAVLGLNASAYSVILFLHNNLLAPSSLLRSAPATPDKTSPACCHPKQPPGTTEPPRCQSLPGAMAARSNDLLGPRSSTYSKSLPHLPKSSKESKKATGWTGSSDLGLLAAGIPAGNC</sequence>
<feature type="region of interest" description="Disordered" evidence="1">
    <location>
        <begin position="22"/>
        <end position="79"/>
    </location>
</feature>
<evidence type="ECO:0000313" key="3">
    <source>
        <dbReference type="RefSeq" id="XP_025048803.1"/>
    </source>
</evidence>
<accession>A0A3Q0FSY7</accession>
<organism evidence="2 3">
    <name type="scientific">Alligator sinensis</name>
    <name type="common">Chinese alligator</name>
    <dbReference type="NCBI Taxonomy" id="38654"/>
    <lineage>
        <taxon>Eukaryota</taxon>
        <taxon>Metazoa</taxon>
        <taxon>Chordata</taxon>
        <taxon>Craniata</taxon>
        <taxon>Vertebrata</taxon>
        <taxon>Euteleostomi</taxon>
        <taxon>Archelosauria</taxon>
        <taxon>Archosauria</taxon>
        <taxon>Crocodylia</taxon>
        <taxon>Alligatoridae</taxon>
        <taxon>Alligatorinae</taxon>
        <taxon>Alligator</taxon>
    </lineage>
</organism>
<dbReference type="CTD" id="148523"/>
<evidence type="ECO:0000313" key="2">
    <source>
        <dbReference type="Proteomes" id="UP000189705"/>
    </source>
</evidence>
<evidence type="ECO:0000256" key="1">
    <source>
        <dbReference type="SAM" id="MobiDB-lite"/>
    </source>
</evidence>
<feature type="region of interest" description="Disordered" evidence="1">
    <location>
        <begin position="381"/>
        <end position="450"/>
    </location>
</feature>
<dbReference type="AlphaFoldDB" id="A0A3Q0FSY7"/>
<feature type="region of interest" description="Disordered" evidence="1">
    <location>
        <begin position="262"/>
        <end position="314"/>
    </location>
</feature>
<dbReference type="GO" id="GO:0005634">
    <property type="term" value="C:nucleus"/>
    <property type="evidence" value="ECO:0007669"/>
    <property type="project" value="TreeGrafter"/>
</dbReference>
<gene>
    <name evidence="3" type="primary">CIART</name>
</gene>
<dbReference type="GO" id="GO:0000978">
    <property type="term" value="F:RNA polymerase II cis-regulatory region sequence-specific DNA binding"/>
    <property type="evidence" value="ECO:0007669"/>
    <property type="project" value="TreeGrafter"/>
</dbReference>
<keyword evidence="2" id="KW-1185">Reference proteome</keyword>
<feature type="region of interest" description="Disordered" evidence="1">
    <location>
        <begin position="140"/>
        <end position="165"/>
    </location>
</feature>
<dbReference type="InterPro" id="IPR031373">
    <property type="entry name" value="Ciart"/>
</dbReference>
<name>A0A3Q0FSY7_ALLSI</name>
<dbReference type="Pfam" id="PF15673">
    <property type="entry name" value="Ciart"/>
    <property type="match status" value="1"/>
</dbReference>
<dbReference type="InParanoid" id="A0A3Q0FSY7"/>
<dbReference type="GO" id="GO:0032922">
    <property type="term" value="P:circadian regulation of gene expression"/>
    <property type="evidence" value="ECO:0007669"/>
    <property type="project" value="InterPro"/>
</dbReference>
<dbReference type="Proteomes" id="UP000189705">
    <property type="component" value="Unplaced"/>
</dbReference>
<dbReference type="STRING" id="38654.A0A3Q0FSY7"/>
<dbReference type="GO" id="GO:0045892">
    <property type="term" value="P:negative regulation of DNA-templated transcription"/>
    <property type="evidence" value="ECO:0007669"/>
    <property type="project" value="TreeGrafter"/>
</dbReference>
<reference evidence="3" key="1">
    <citation type="submission" date="2025-08" db="UniProtKB">
        <authorList>
            <consortium name="RefSeq"/>
        </authorList>
    </citation>
    <scope>IDENTIFICATION</scope>
</reference>
<dbReference type="GeneID" id="102376160"/>
<dbReference type="PANTHER" id="PTHR35441">
    <property type="entry name" value="CIRCADIAN-ASSOCIATED TRANSCRIPTIONAL REPRESSOR"/>
    <property type="match status" value="1"/>
</dbReference>